<dbReference type="RefSeq" id="XP_020430149.1">
    <property type="nucleotide sequence ID" value="XM_020579474.1"/>
</dbReference>
<evidence type="ECO:0000259" key="1">
    <source>
        <dbReference type="PROSITE" id="PS51154"/>
    </source>
</evidence>
<dbReference type="SUPFAM" id="SSF52949">
    <property type="entry name" value="Macro domain-like"/>
    <property type="match status" value="1"/>
</dbReference>
<organism evidence="2 3">
    <name type="scientific">Heterostelium pallidum (strain ATCC 26659 / Pp 5 / PN500)</name>
    <name type="common">Cellular slime mold</name>
    <name type="synonym">Polysphondylium pallidum</name>
    <dbReference type="NCBI Taxonomy" id="670386"/>
    <lineage>
        <taxon>Eukaryota</taxon>
        <taxon>Amoebozoa</taxon>
        <taxon>Evosea</taxon>
        <taxon>Eumycetozoa</taxon>
        <taxon>Dictyostelia</taxon>
        <taxon>Acytosteliales</taxon>
        <taxon>Acytosteliaceae</taxon>
        <taxon>Heterostelium</taxon>
    </lineage>
</organism>
<dbReference type="InterPro" id="IPR043472">
    <property type="entry name" value="Macro_dom-like"/>
</dbReference>
<name>D3BJE1_HETP5</name>
<dbReference type="InParanoid" id="D3BJE1"/>
<reference evidence="2 3" key="1">
    <citation type="journal article" date="2011" name="Genome Res.">
        <title>Phylogeny-wide analysis of social amoeba genomes highlights ancient origins for complex intercellular communication.</title>
        <authorList>
            <person name="Heidel A.J."/>
            <person name="Lawal H.M."/>
            <person name="Felder M."/>
            <person name="Schilde C."/>
            <person name="Helps N.R."/>
            <person name="Tunggal B."/>
            <person name="Rivero F."/>
            <person name="John U."/>
            <person name="Schleicher M."/>
            <person name="Eichinger L."/>
            <person name="Platzer M."/>
            <person name="Noegel A.A."/>
            <person name="Schaap P."/>
            <person name="Gloeckner G."/>
        </authorList>
    </citation>
    <scope>NUCLEOTIDE SEQUENCE [LARGE SCALE GENOMIC DNA]</scope>
    <source>
        <strain evidence="3">ATCC 26659 / Pp 5 / PN500</strain>
    </source>
</reference>
<dbReference type="CDD" id="cd00170">
    <property type="entry name" value="SEC14"/>
    <property type="match status" value="1"/>
</dbReference>
<dbReference type="AlphaFoldDB" id="D3BJE1"/>
<dbReference type="PANTHER" id="PTHR11106:SF72">
    <property type="entry name" value="GANGLIOSIDE-INDUCED DIFFERENTIATION-ASSOCIATED PROTEIN 2"/>
    <property type="match status" value="1"/>
</dbReference>
<proteinExistence type="predicted"/>
<dbReference type="PANTHER" id="PTHR11106">
    <property type="entry name" value="GANGLIOSIDE INDUCED DIFFERENTIATION ASSOCIATED PROTEIN 2-RELATED"/>
    <property type="match status" value="1"/>
</dbReference>
<dbReference type="Gene3D" id="3.40.220.10">
    <property type="entry name" value="Leucine Aminopeptidase, subunit E, domain 1"/>
    <property type="match status" value="1"/>
</dbReference>
<gene>
    <name evidence="2" type="primary">gdap2</name>
    <name evidence="2" type="ORF">PPL_08666</name>
</gene>
<keyword evidence="3" id="KW-1185">Reference proteome</keyword>
<dbReference type="Pfam" id="PF01661">
    <property type="entry name" value="Macro"/>
    <property type="match status" value="1"/>
</dbReference>
<dbReference type="InterPro" id="IPR036865">
    <property type="entry name" value="CRAL-TRIO_dom_sf"/>
</dbReference>
<evidence type="ECO:0000313" key="3">
    <source>
        <dbReference type="Proteomes" id="UP000001396"/>
    </source>
</evidence>
<dbReference type="STRING" id="670386.D3BJE1"/>
<dbReference type="FunCoup" id="D3BJE1">
    <property type="interactions" value="13"/>
</dbReference>
<dbReference type="Proteomes" id="UP000001396">
    <property type="component" value="Unassembled WGS sequence"/>
</dbReference>
<dbReference type="PROSITE" id="PS51154">
    <property type="entry name" value="MACRO"/>
    <property type="match status" value="1"/>
</dbReference>
<comment type="caution">
    <text evidence="2">The sequence shown here is derived from an EMBL/GenBank/DDBJ whole genome shotgun (WGS) entry which is preliminary data.</text>
</comment>
<feature type="domain" description="Macro" evidence="1">
    <location>
        <begin position="45"/>
        <end position="230"/>
    </location>
</feature>
<dbReference type="GeneID" id="31364145"/>
<dbReference type="EMBL" id="ADBJ01000038">
    <property type="protein sequence ID" value="EFA78021.1"/>
    <property type="molecule type" value="Genomic_DNA"/>
</dbReference>
<protein>
    <submittedName>
        <fullName evidence="2">Ganglioside induced differentiation associated protein 2</fullName>
    </submittedName>
</protein>
<dbReference type="SUPFAM" id="SSF52087">
    <property type="entry name" value="CRAL/TRIO domain"/>
    <property type="match status" value="1"/>
</dbReference>
<dbReference type="InterPro" id="IPR002589">
    <property type="entry name" value="Macro_dom"/>
</dbReference>
<evidence type="ECO:0000313" key="2">
    <source>
        <dbReference type="EMBL" id="EFA78021.1"/>
    </source>
</evidence>
<dbReference type="OMA" id="IHPTFWT"/>
<accession>D3BJE1</accession>
<sequence length="506" mass="58191">MVENINNNSKPWSRSYLTLTSWDKIAPFETINPYDLEAGTIVHREPLFPIDHNINSKMVFWIGEVWRLDVGSIVYSNNTTVKSQSDYQSGLAHHIFLHGGRDMVNEVKQAGECRIGEAIQTTAGQLPCNYVIHTFVPTYNPRYLSAAENALNSCYRSALGLASECNSRTIAFSCLHANSKKFPPELGCHVALRTLRRHLEKHSSQLATVVLCLENEADIENYKRWMPLYFPRNESELQLGQIHLPEDCGNMFGEKESEERKIRIDSLNSQIFRNFDDDYVETEEDDRLSFTTNAVQAKTLVYKKEDPDIVKIKSVEKKTSEQIQQEKIEAMYLGYLEKLKTVDLARIAQLNFVYQSTSPDNKPIVVVIGSHLDPKKEDMESVLLYFIRIFEAIGPREFSIMYFHSNMSSVPLPDISWFKKLLQISVFKYSKYVSNLHVIHPTFFLKATFKVLKPIYDIVNTKITYHDNLNQLKPVIGRINLPKSVFSYEIKINNIDNFSFESIDAA</sequence>
<dbReference type="Pfam" id="PF13716">
    <property type="entry name" value="CRAL_TRIO_2"/>
    <property type="match status" value="1"/>
</dbReference>
<dbReference type="InterPro" id="IPR001251">
    <property type="entry name" value="CRAL-TRIO_dom"/>
</dbReference>
<dbReference type="Gene3D" id="3.40.525.10">
    <property type="entry name" value="CRAL-TRIO lipid binding domain"/>
    <property type="match status" value="1"/>
</dbReference>